<gene>
    <name evidence="1" type="ORF">QPX23_10305</name>
</gene>
<dbReference type="RefSeq" id="WP_284587995.1">
    <property type="nucleotide sequence ID" value="NZ_JASNUQ010000023.1"/>
</dbReference>
<comment type="caution">
    <text evidence="1">The sequence shown here is derived from an EMBL/GenBank/DDBJ whole genome shotgun (WGS) entry which is preliminary data.</text>
</comment>
<accession>A0ABT7FYN0</accession>
<evidence type="ECO:0000313" key="2">
    <source>
        <dbReference type="Proteomes" id="UP001239759"/>
    </source>
</evidence>
<reference evidence="1 2" key="1">
    <citation type="submission" date="2023-05" db="EMBL/GenBank/DDBJ databases">
        <title>Metabolic capabilities are highly conserved among human nasal-associated Corynebacterium species in pangenomic analyses.</title>
        <authorList>
            <person name="Tran T.H."/>
            <person name="Roberts A.Q."/>
            <person name="Escapa I.F."/>
            <person name="Gao W."/>
            <person name="Conlan S."/>
            <person name="Kong H."/>
            <person name="Segre J.A."/>
            <person name="Kelly M.S."/>
            <person name="Lemon K.P."/>
        </authorList>
    </citation>
    <scope>NUCLEOTIDE SEQUENCE [LARGE SCALE GENOMIC DNA]</scope>
    <source>
        <strain evidence="1 2">KPL3772</strain>
    </source>
</reference>
<keyword evidence="2" id="KW-1185">Reference proteome</keyword>
<dbReference type="Proteomes" id="UP001239759">
    <property type="component" value="Unassembled WGS sequence"/>
</dbReference>
<organism evidence="1 2">
    <name type="scientific">Corynebacterium pseudodiphtheriticum</name>
    <dbReference type="NCBI Taxonomy" id="37637"/>
    <lineage>
        <taxon>Bacteria</taxon>
        <taxon>Bacillati</taxon>
        <taxon>Actinomycetota</taxon>
        <taxon>Actinomycetes</taxon>
        <taxon>Mycobacteriales</taxon>
        <taxon>Corynebacteriaceae</taxon>
        <taxon>Corynebacterium</taxon>
    </lineage>
</organism>
<name>A0ABT7FYN0_9CORY</name>
<protein>
    <recommendedName>
        <fullName evidence="3">Bacterial EndoU nuclease domain-containing protein</fullName>
    </recommendedName>
</protein>
<evidence type="ECO:0000313" key="1">
    <source>
        <dbReference type="EMBL" id="MDK4291096.1"/>
    </source>
</evidence>
<evidence type="ECO:0008006" key="3">
    <source>
        <dbReference type="Google" id="ProtNLM"/>
    </source>
</evidence>
<dbReference type="EMBL" id="JASNUQ010000023">
    <property type="protein sequence ID" value="MDK4291096.1"/>
    <property type="molecule type" value="Genomic_DNA"/>
</dbReference>
<proteinExistence type="predicted"/>
<sequence length="204" mass="22975">MGIEVARPEDLPQINRDLWDLWVDATFAEPSTKGQLAAWKTALATRSEKTKFLAELPVVPGIRIPEYRNGGKRLVNGVEEYLPDLDSMPGHVLYGWRSENTPQEFVLDKTLGGHTAQSLKQGKTRFPQSWSDQKIVNAFVELLETGEIVVDNDKRMIEEEVDGVLIRVKYFVADRKGQGVFGYPLPTPGSGTSNVKRNGRVRWH</sequence>